<reference evidence="1" key="1">
    <citation type="submission" date="2020-05" db="EMBL/GenBank/DDBJ databases">
        <authorList>
            <person name="Chiriac C."/>
            <person name="Salcher M."/>
            <person name="Ghai R."/>
            <person name="Kavagutti S V."/>
        </authorList>
    </citation>
    <scope>NUCLEOTIDE SEQUENCE</scope>
</reference>
<proteinExistence type="predicted"/>
<sequence length="395" mass="46244">MAKFGRLRTVPKLTKREQDIAQALHANPKFKARLAKINTTPVINNFDVPFLCGYSKDASKIYFDKDFNPKYKGIDLTRFIKIHEITEKSLIDLYNYHYAIANKIAMHFEHQAVTKAGIDYSSYQDHLKKFIKHIEHDKLKKLPPDLDHTPYKDEKGSLKTESLNETKISLEYHNELNPKLWDNWQLKPEVRDKLIEFAKNWGDFAKLPMNIVQDIIMIGGNCNFNYTPNSDIDVHLVLDRNKINPDRALVDEYLQSKKTLWTLTHKVSIYGYALEPYAQGTDQPYQQGQGVYSLKRDEWIQRPEHGGYDFANDINLKRKVLFYKKMIDGIIKNKMDEKTVKDLKRKMSDMRAGAIARGGEFSFENLIFKELRNRGYLDKLNKYEKGLKDQQLSLR</sequence>
<name>A0A6J5QB20_9CAUD</name>
<dbReference type="EMBL" id="LR797022">
    <property type="protein sequence ID" value="CAB4181910.1"/>
    <property type="molecule type" value="Genomic_DNA"/>
</dbReference>
<accession>A0A6J5QB20</accession>
<gene>
    <name evidence="1" type="ORF">UFOVP1071_80</name>
</gene>
<protein>
    <submittedName>
        <fullName evidence="1">Uncharacterized protein</fullName>
    </submittedName>
</protein>
<organism evidence="1">
    <name type="scientific">uncultured Caudovirales phage</name>
    <dbReference type="NCBI Taxonomy" id="2100421"/>
    <lineage>
        <taxon>Viruses</taxon>
        <taxon>Duplodnaviria</taxon>
        <taxon>Heunggongvirae</taxon>
        <taxon>Uroviricota</taxon>
        <taxon>Caudoviricetes</taxon>
        <taxon>Peduoviridae</taxon>
        <taxon>Maltschvirus</taxon>
        <taxon>Maltschvirus maltsch</taxon>
    </lineage>
</organism>
<evidence type="ECO:0000313" key="1">
    <source>
        <dbReference type="EMBL" id="CAB4181910.1"/>
    </source>
</evidence>